<dbReference type="Proteomes" id="UP000315724">
    <property type="component" value="Chromosome"/>
</dbReference>
<keyword evidence="2" id="KW-1185">Reference proteome</keyword>
<dbReference type="RefSeq" id="WP_145201286.1">
    <property type="nucleotide sequence ID" value="NZ_CP036267.1"/>
</dbReference>
<sequence>MTSSAYATPEDEYWYNVSTQEELPIAGEIDLSVDLESLESFFRGLAEQTTESAAIAFVASRLRQDSDLFDNIRQFLGVSNKRAYLELSYLASRTPHPTQDSGLCGCYPWTLARHPMTFFTRLLNGRQGKEVASVASTMIATYLLGKGLQQAAVGFSVAKRSLMELIFERLIAPKEIQQKAAKRRGHGCEAALARVASETGAEIVPDNRATNPMGANDPHIDLDTMEFNDRVAGHTHAFDLVITQQNKPRILCQSLIHTSDPGQYGVDKSNETVAIKQRVKAWNDAHPERPIELWGLVDGVGFSENKPDTINKLIHNFDHFIQLKTLYKLPLRLHLMGLLQIQAVNFSDFYSAEDVIAIKAAYVADGIQVLHGADSPAQLKSVLAGEAAVLV</sequence>
<dbReference type="EMBL" id="CP036267">
    <property type="protein sequence ID" value="QDT34022.1"/>
    <property type="molecule type" value="Genomic_DNA"/>
</dbReference>
<evidence type="ECO:0000313" key="2">
    <source>
        <dbReference type="Proteomes" id="UP000315724"/>
    </source>
</evidence>
<dbReference type="KEGG" id="tpol:Mal48_32790"/>
<name>A0A517QQW1_9PLAN</name>
<accession>A0A517QQW1</accession>
<reference evidence="1 2" key="1">
    <citation type="submission" date="2019-02" db="EMBL/GenBank/DDBJ databases">
        <title>Deep-cultivation of Planctomycetes and their phenomic and genomic characterization uncovers novel biology.</title>
        <authorList>
            <person name="Wiegand S."/>
            <person name="Jogler M."/>
            <person name="Boedeker C."/>
            <person name="Pinto D."/>
            <person name="Vollmers J."/>
            <person name="Rivas-Marin E."/>
            <person name="Kohn T."/>
            <person name="Peeters S.H."/>
            <person name="Heuer A."/>
            <person name="Rast P."/>
            <person name="Oberbeckmann S."/>
            <person name="Bunk B."/>
            <person name="Jeske O."/>
            <person name="Meyerdierks A."/>
            <person name="Storesund J.E."/>
            <person name="Kallscheuer N."/>
            <person name="Luecker S."/>
            <person name="Lage O.M."/>
            <person name="Pohl T."/>
            <person name="Merkel B.J."/>
            <person name="Hornburger P."/>
            <person name="Mueller R.-W."/>
            <person name="Bruemmer F."/>
            <person name="Labrenz M."/>
            <person name="Spormann A.M."/>
            <person name="Op den Camp H."/>
            <person name="Overmann J."/>
            <person name="Amann R."/>
            <person name="Jetten M.S.M."/>
            <person name="Mascher T."/>
            <person name="Medema M.H."/>
            <person name="Devos D.P."/>
            <person name="Kaster A.-K."/>
            <person name="Ovreas L."/>
            <person name="Rohde M."/>
            <person name="Galperin M.Y."/>
            <person name="Jogler C."/>
        </authorList>
    </citation>
    <scope>NUCLEOTIDE SEQUENCE [LARGE SCALE GENOMIC DNA]</scope>
    <source>
        <strain evidence="1 2">Mal48</strain>
    </source>
</reference>
<proteinExistence type="predicted"/>
<organism evidence="1 2">
    <name type="scientific">Thalassoglobus polymorphus</name>
    <dbReference type="NCBI Taxonomy" id="2527994"/>
    <lineage>
        <taxon>Bacteria</taxon>
        <taxon>Pseudomonadati</taxon>
        <taxon>Planctomycetota</taxon>
        <taxon>Planctomycetia</taxon>
        <taxon>Planctomycetales</taxon>
        <taxon>Planctomycetaceae</taxon>
        <taxon>Thalassoglobus</taxon>
    </lineage>
</organism>
<dbReference type="AlphaFoldDB" id="A0A517QQW1"/>
<evidence type="ECO:0000313" key="1">
    <source>
        <dbReference type="EMBL" id="QDT34022.1"/>
    </source>
</evidence>
<protein>
    <submittedName>
        <fullName evidence="1">Uncharacterized protein</fullName>
    </submittedName>
</protein>
<gene>
    <name evidence="1" type="ORF">Mal48_32790</name>
</gene>
<dbReference type="OrthoDB" id="2734037at2"/>